<feature type="region of interest" description="Disordered" evidence="5">
    <location>
        <begin position="1"/>
        <end position="48"/>
    </location>
</feature>
<evidence type="ECO:0000259" key="6">
    <source>
        <dbReference type="Pfam" id="PF00501"/>
    </source>
</evidence>
<proteinExistence type="predicted"/>
<dbReference type="InterPro" id="IPR042099">
    <property type="entry name" value="ANL_N_sf"/>
</dbReference>
<accession>A0A4Z2F6H4</accession>
<dbReference type="OrthoDB" id="3633556at2759"/>
<organism evidence="7 8">
    <name type="scientific">Liparis tanakae</name>
    <name type="common">Tanaka's snailfish</name>
    <dbReference type="NCBI Taxonomy" id="230148"/>
    <lineage>
        <taxon>Eukaryota</taxon>
        <taxon>Metazoa</taxon>
        <taxon>Chordata</taxon>
        <taxon>Craniata</taxon>
        <taxon>Vertebrata</taxon>
        <taxon>Euteleostomi</taxon>
        <taxon>Actinopterygii</taxon>
        <taxon>Neopterygii</taxon>
        <taxon>Teleostei</taxon>
        <taxon>Neoteleostei</taxon>
        <taxon>Acanthomorphata</taxon>
        <taxon>Eupercaria</taxon>
        <taxon>Perciformes</taxon>
        <taxon>Cottioidei</taxon>
        <taxon>Cottales</taxon>
        <taxon>Liparidae</taxon>
        <taxon>Liparis</taxon>
    </lineage>
</organism>
<dbReference type="InterPro" id="IPR000873">
    <property type="entry name" value="AMP-dep_synth/lig_dom"/>
</dbReference>
<reference evidence="7 8" key="1">
    <citation type="submission" date="2019-03" db="EMBL/GenBank/DDBJ databases">
        <title>First draft genome of Liparis tanakae, snailfish: a comprehensive survey of snailfish specific genes.</title>
        <authorList>
            <person name="Kim W."/>
            <person name="Song I."/>
            <person name="Jeong J.-H."/>
            <person name="Kim D."/>
            <person name="Kim S."/>
            <person name="Ryu S."/>
            <person name="Song J.Y."/>
            <person name="Lee S.K."/>
        </authorList>
    </citation>
    <scope>NUCLEOTIDE SEQUENCE [LARGE SCALE GENOMIC DNA]</scope>
    <source>
        <tissue evidence="7">Muscle</tissue>
    </source>
</reference>
<dbReference type="EMBL" id="SRLO01001560">
    <property type="protein sequence ID" value="TNN36866.1"/>
    <property type="molecule type" value="Genomic_DNA"/>
</dbReference>
<feature type="compositionally biased region" description="Polar residues" evidence="5">
    <location>
        <begin position="26"/>
        <end position="38"/>
    </location>
</feature>
<evidence type="ECO:0000256" key="1">
    <source>
        <dbReference type="ARBA" id="ARBA00022598"/>
    </source>
</evidence>
<keyword evidence="2" id="KW-0276">Fatty acid metabolism</keyword>
<dbReference type="GO" id="GO:0005783">
    <property type="term" value="C:endoplasmic reticulum"/>
    <property type="evidence" value="ECO:0007669"/>
    <property type="project" value="TreeGrafter"/>
</dbReference>
<feature type="domain" description="AMP-dependent synthetase/ligase" evidence="6">
    <location>
        <begin position="123"/>
        <end position="314"/>
    </location>
</feature>
<dbReference type="Gene3D" id="3.40.50.12780">
    <property type="entry name" value="N-terminal domain of ligase-like"/>
    <property type="match status" value="1"/>
</dbReference>
<sequence length="321" mass="34974">MSVPEGSVESSSADAVMDGKAERISTQKAPSDSTNVKTHSPLVLSGEAPTAELCATSELEEATEGLSLEAPQSVPSLKTNGPAPLAPADELWSTSRHKAVRLRMEGSGPASETPITIHQLFLQTVNTYGDHPALASKREGQWETLTWRQYYGQCRAAAKSFLKLGLERYHGVGILGFNSPEWFISDIGSIFAGGLATGIYTTNSPEACQYVAASSEANILVVENQKQLEKILQVKDHLPHLKAIVQYKGELQQKEPFLYTWAEFMKLGEDVPDEQLDAVIDSLRANECCTLIFTSGTIGHPKACMLSHDNVSYREKTLSFS</sequence>
<keyword evidence="3" id="KW-0443">Lipid metabolism</keyword>
<keyword evidence="1 7" id="KW-0436">Ligase</keyword>
<name>A0A4Z2F6H4_9TELE</name>
<comment type="caution">
    <text evidence="7">The sequence shown here is derived from an EMBL/GenBank/DDBJ whole genome shotgun (WGS) entry which is preliminary data.</text>
</comment>
<dbReference type="GO" id="GO:0004467">
    <property type="term" value="F:long-chain fatty acid-CoA ligase activity"/>
    <property type="evidence" value="ECO:0007669"/>
    <property type="project" value="UniProtKB-EC"/>
</dbReference>
<evidence type="ECO:0000313" key="7">
    <source>
        <dbReference type="EMBL" id="TNN36866.1"/>
    </source>
</evidence>
<evidence type="ECO:0000256" key="2">
    <source>
        <dbReference type="ARBA" id="ARBA00022832"/>
    </source>
</evidence>
<dbReference type="PROSITE" id="PS00455">
    <property type="entry name" value="AMP_BINDING"/>
    <property type="match status" value="1"/>
</dbReference>
<evidence type="ECO:0000256" key="5">
    <source>
        <dbReference type="SAM" id="MobiDB-lite"/>
    </source>
</evidence>
<dbReference type="InterPro" id="IPR020845">
    <property type="entry name" value="AMP-binding_CS"/>
</dbReference>
<dbReference type="SUPFAM" id="SSF56801">
    <property type="entry name" value="Acetyl-CoA synthetase-like"/>
    <property type="match status" value="1"/>
</dbReference>
<evidence type="ECO:0000256" key="4">
    <source>
        <dbReference type="ARBA" id="ARBA00026121"/>
    </source>
</evidence>
<dbReference type="Pfam" id="PF00501">
    <property type="entry name" value="AMP-binding"/>
    <property type="match status" value="1"/>
</dbReference>
<feature type="region of interest" description="Disordered" evidence="5">
    <location>
        <begin position="63"/>
        <end position="90"/>
    </location>
</feature>
<dbReference type="PANTHER" id="PTHR43272:SF80">
    <property type="entry name" value="LONG-CHAIN-FATTY-ACID--COA LIGASE ACSBG2"/>
    <property type="match status" value="1"/>
</dbReference>
<keyword evidence="8" id="KW-1185">Reference proteome</keyword>
<dbReference type="AlphaFoldDB" id="A0A4Z2F6H4"/>
<protein>
    <recommendedName>
        <fullName evidence="4">long-chain-fatty-acid--CoA ligase</fullName>
        <ecNumber evidence="4">6.2.1.3</ecNumber>
    </recommendedName>
</protein>
<dbReference type="Proteomes" id="UP000314294">
    <property type="component" value="Unassembled WGS sequence"/>
</dbReference>
<gene>
    <name evidence="7" type="primary">acsbg2_1</name>
    <name evidence="7" type="ORF">EYF80_052977</name>
</gene>
<dbReference type="GO" id="GO:0016020">
    <property type="term" value="C:membrane"/>
    <property type="evidence" value="ECO:0007669"/>
    <property type="project" value="TreeGrafter"/>
</dbReference>
<dbReference type="EC" id="6.2.1.3" evidence="4"/>
<dbReference type="PANTHER" id="PTHR43272">
    <property type="entry name" value="LONG-CHAIN-FATTY-ACID--COA LIGASE"/>
    <property type="match status" value="1"/>
</dbReference>
<evidence type="ECO:0000313" key="8">
    <source>
        <dbReference type="Proteomes" id="UP000314294"/>
    </source>
</evidence>
<evidence type="ECO:0000256" key="3">
    <source>
        <dbReference type="ARBA" id="ARBA00023098"/>
    </source>
</evidence>